<keyword evidence="1" id="KW-0812">Transmembrane</keyword>
<reference evidence="2" key="1">
    <citation type="journal article" date="2010" name="Science">
        <title>Plasticity of animal genome architecture unmasked by rapid evolution of a pelagic tunicate.</title>
        <authorList>
            <person name="Denoeud F."/>
            <person name="Henriet S."/>
            <person name="Mungpakdee S."/>
            <person name="Aury J.M."/>
            <person name="Da Silva C."/>
            <person name="Brinkmann H."/>
            <person name="Mikhaleva J."/>
            <person name="Olsen L.C."/>
            <person name="Jubin C."/>
            <person name="Canestro C."/>
            <person name="Bouquet J.M."/>
            <person name="Danks G."/>
            <person name="Poulain J."/>
            <person name="Campsteijn C."/>
            <person name="Adamski M."/>
            <person name="Cross I."/>
            <person name="Yadetie F."/>
            <person name="Muffato M."/>
            <person name="Louis A."/>
            <person name="Butcher S."/>
            <person name="Tsagkogeorga G."/>
            <person name="Konrad A."/>
            <person name="Singh S."/>
            <person name="Jensen M.F."/>
            <person name="Cong E.H."/>
            <person name="Eikeseth-Otteraa H."/>
            <person name="Noel B."/>
            <person name="Anthouard V."/>
            <person name="Porcel B.M."/>
            <person name="Kachouri-Lafond R."/>
            <person name="Nishino A."/>
            <person name="Ugolini M."/>
            <person name="Chourrout P."/>
            <person name="Nishida H."/>
            <person name="Aasland R."/>
            <person name="Huzurbazar S."/>
            <person name="Westhof E."/>
            <person name="Delsuc F."/>
            <person name="Lehrach H."/>
            <person name="Reinhardt R."/>
            <person name="Weissenbach J."/>
            <person name="Roy S.W."/>
            <person name="Artiguenave F."/>
            <person name="Postlethwait J.H."/>
            <person name="Manak J.R."/>
            <person name="Thompson E.M."/>
            <person name="Jaillon O."/>
            <person name="Du Pasquier L."/>
            <person name="Boudinot P."/>
            <person name="Liberles D.A."/>
            <person name="Volff J.N."/>
            <person name="Philippe H."/>
            <person name="Lenhard B."/>
            <person name="Roest Crollius H."/>
            <person name="Wincker P."/>
            <person name="Chourrout D."/>
        </authorList>
    </citation>
    <scope>NUCLEOTIDE SEQUENCE [LARGE SCALE GENOMIC DNA]</scope>
</reference>
<accession>E4YIT8</accession>
<proteinExistence type="predicted"/>
<dbReference type="PRINTS" id="PR01692">
    <property type="entry name" value="LIPOCALINIMR"/>
</dbReference>
<sequence length="245" mass="28013">MYHISRIRPRLRRRSVAAHELIDREKALQAESEKLEGMLNMSRISRFLFRPLYLVLIICSMSLTISACFYRAFQILFDADAKNALAFSATNFGAISLGKNFIFWNISFIEFFAATLKFMATIWITISAMRGFYSRILPKKILPRKFSTPLHKLILHCILFLVLCSAIPLLCALLAGVPLPINFSGSPVLVGSYYQMFFCIYYSLFSLHSMFKTLSSSKRVEIMVRLNQAWRNSPSSSPRKASHAL</sequence>
<dbReference type="Proteomes" id="UP000011014">
    <property type="component" value="Unassembled WGS sequence"/>
</dbReference>
<keyword evidence="1" id="KW-1133">Transmembrane helix</keyword>
<feature type="transmembrane region" description="Helical" evidence="1">
    <location>
        <begin position="111"/>
        <end position="133"/>
    </location>
</feature>
<dbReference type="PANTHER" id="PTHR12625:SF0">
    <property type="entry name" value="PROTEIN LILIPOD"/>
    <property type="match status" value="1"/>
</dbReference>
<dbReference type="InterPro" id="IPR008075">
    <property type="entry name" value="LIMR"/>
</dbReference>
<dbReference type="AlphaFoldDB" id="E4YIT8"/>
<feature type="transmembrane region" description="Helical" evidence="1">
    <location>
        <begin position="193"/>
        <end position="211"/>
    </location>
</feature>
<name>E4YIT8_OIKDI</name>
<evidence type="ECO:0000256" key="1">
    <source>
        <dbReference type="SAM" id="Phobius"/>
    </source>
</evidence>
<dbReference type="EMBL" id="FN654623">
    <property type="protein sequence ID" value="CBY35399.1"/>
    <property type="molecule type" value="Genomic_DNA"/>
</dbReference>
<evidence type="ECO:0000313" key="2">
    <source>
        <dbReference type="EMBL" id="CBY35399.1"/>
    </source>
</evidence>
<feature type="transmembrane region" description="Helical" evidence="1">
    <location>
        <begin position="153"/>
        <end position="181"/>
    </location>
</feature>
<organism evidence="2">
    <name type="scientific">Oikopleura dioica</name>
    <name type="common">Tunicate</name>
    <dbReference type="NCBI Taxonomy" id="34765"/>
    <lineage>
        <taxon>Eukaryota</taxon>
        <taxon>Metazoa</taxon>
        <taxon>Chordata</taxon>
        <taxon>Tunicata</taxon>
        <taxon>Appendicularia</taxon>
        <taxon>Copelata</taxon>
        <taxon>Oikopleuridae</taxon>
        <taxon>Oikopleura</taxon>
    </lineage>
</organism>
<keyword evidence="1" id="KW-0472">Membrane</keyword>
<feature type="transmembrane region" description="Helical" evidence="1">
    <location>
        <begin position="52"/>
        <end position="73"/>
    </location>
</feature>
<protein>
    <submittedName>
        <fullName evidence="2">Uncharacterized protein</fullName>
    </submittedName>
</protein>
<dbReference type="PANTHER" id="PTHR12625">
    <property type="entry name" value="LIPOCALIN-1 INTERACTING MEMBRANE RECEPTOR LIMR"/>
    <property type="match status" value="1"/>
</dbReference>
<gene>
    <name evidence="2" type="ORF">GSOID_T00027209001</name>
</gene>
<dbReference type="GO" id="GO:0004888">
    <property type="term" value="F:transmembrane signaling receptor activity"/>
    <property type="evidence" value="ECO:0007669"/>
    <property type="project" value="TreeGrafter"/>
</dbReference>
<dbReference type="GO" id="GO:0005886">
    <property type="term" value="C:plasma membrane"/>
    <property type="evidence" value="ECO:0007669"/>
    <property type="project" value="TreeGrafter"/>
</dbReference>
<dbReference type="GO" id="GO:0007165">
    <property type="term" value="P:signal transduction"/>
    <property type="evidence" value="ECO:0007669"/>
    <property type="project" value="TreeGrafter"/>
</dbReference>